<evidence type="ECO:0000256" key="6">
    <source>
        <dbReference type="ARBA" id="ARBA00023136"/>
    </source>
</evidence>
<dbReference type="EMBL" id="DVMJ01000052">
    <property type="protein sequence ID" value="HIU13629.1"/>
    <property type="molecule type" value="Genomic_DNA"/>
</dbReference>
<evidence type="ECO:0000256" key="7">
    <source>
        <dbReference type="PIRSR" id="PIRSR600715-1"/>
    </source>
</evidence>
<dbReference type="InterPro" id="IPR000715">
    <property type="entry name" value="Glycosyl_transferase_4"/>
</dbReference>
<dbReference type="Proteomes" id="UP000824175">
    <property type="component" value="Unassembled WGS sequence"/>
</dbReference>
<reference evidence="9" key="2">
    <citation type="journal article" date="2021" name="PeerJ">
        <title>Extensive microbial diversity within the chicken gut microbiome revealed by metagenomics and culture.</title>
        <authorList>
            <person name="Gilroy R."/>
            <person name="Ravi A."/>
            <person name="Getino M."/>
            <person name="Pursley I."/>
            <person name="Horton D.L."/>
            <person name="Alikhan N.F."/>
            <person name="Baker D."/>
            <person name="Gharbi K."/>
            <person name="Hall N."/>
            <person name="Watson M."/>
            <person name="Adriaenssens E.M."/>
            <person name="Foster-Nyarko E."/>
            <person name="Jarju S."/>
            <person name="Secka A."/>
            <person name="Antonio M."/>
            <person name="Oren A."/>
            <person name="Chaudhuri R.R."/>
            <person name="La Ragione R."/>
            <person name="Hildebrand F."/>
            <person name="Pallen M.J."/>
        </authorList>
    </citation>
    <scope>NUCLEOTIDE SEQUENCE</scope>
    <source>
        <strain evidence="9">CHK195-11698</strain>
    </source>
</reference>
<feature type="binding site" evidence="7">
    <location>
        <position position="211"/>
    </location>
    <ligand>
        <name>Mg(2+)</name>
        <dbReference type="ChEBI" id="CHEBI:18420"/>
    </ligand>
</feature>
<evidence type="ECO:0000256" key="5">
    <source>
        <dbReference type="ARBA" id="ARBA00022989"/>
    </source>
</evidence>
<dbReference type="PANTHER" id="PTHR22926">
    <property type="entry name" value="PHOSPHO-N-ACETYLMURAMOYL-PENTAPEPTIDE-TRANSFERASE"/>
    <property type="match status" value="1"/>
</dbReference>
<feature type="transmembrane region" description="Helical" evidence="8">
    <location>
        <begin position="159"/>
        <end position="177"/>
    </location>
</feature>
<dbReference type="CDD" id="cd06853">
    <property type="entry name" value="GT_WecA_like"/>
    <property type="match status" value="1"/>
</dbReference>
<organism evidence="9 10">
    <name type="scientific">Candidatus Fimiplasma intestinipullorum</name>
    <dbReference type="NCBI Taxonomy" id="2840825"/>
    <lineage>
        <taxon>Bacteria</taxon>
        <taxon>Bacillati</taxon>
        <taxon>Bacillota</taxon>
        <taxon>Clostridia</taxon>
        <taxon>Eubacteriales</taxon>
        <taxon>Candidatus Fimiplasma</taxon>
    </lineage>
</organism>
<evidence type="ECO:0000313" key="9">
    <source>
        <dbReference type="EMBL" id="HIU13629.1"/>
    </source>
</evidence>
<keyword evidence="7" id="KW-0460">Magnesium</keyword>
<comment type="subcellular location">
    <subcellularLocation>
        <location evidence="1">Cell membrane</location>
        <topology evidence="1">Multi-pass membrane protein</topology>
    </subcellularLocation>
</comment>
<gene>
    <name evidence="9" type="ORF">IAD15_06120</name>
</gene>
<feature type="transmembrane region" description="Helical" evidence="8">
    <location>
        <begin position="45"/>
        <end position="66"/>
    </location>
</feature>
<protein>
    <submittedName>
        <fullName evidence="9">Undecaprenyl/decaprenyl-phosphate alpha-N-acetylglucosaminyl 1-phosphate transferase</fullName>
    </submittedName>
</protein>
<feature type="transmembrane region" description="Helical" evidence="8">
    <location>
        <begin position="100"/>
        <end position="118"/>
    </location>
</feature>
<evidence type="ECO:0000256" key="4">
    <source>
        <dbReference type="ARBA" id="ARBA00022692"/>
    </source>
</evidence>
<dbReference type="GO" id="GO:0005886">
    <property type="term" value="C:plasma membrane"/>
    <property type="evidence" value="ECO:0007669"/>
    <property type="project" value="UniProtKB-SubCell"/>
</dbReference>
<evidence type="ECO:0000256" key="2">
    <source>
        <dbReference type="ARBA" id="ARBA00022475"/>
    </source>
</evidence>
<comment type="caution">
    <text evidence="9">The sequence shown here is derived from an EMBL/GenBank/DDBJ whole genome shotgun (WGS) entry which is preliminary data.</text>
</comment>
<keyword evidence="6 8" id="KW-0472">Membrane</keyword>
<feature type="transmembrane region" description="Helical" evidence="8">
    <location>
        <begin position="72"/>
        <end position="88"/>
    </location>
</feature>
<evidence type="ECO:0000256" key="3">
    <source>
        <dbReference type="ARBA" id="ARBA00022679"/>
    </source>
</evidence>
<dbReference type="GO" id="GO:0071555">
    <property type="term" value="P:cell wall organization"/>
    <property type="evidence" value="ECO:0007669"/>
    <property type="project" value="TreeGrafter"/>
</dbReference>
<feature type="transmembrane region" description="Helical" evidence="8">
    <location>
        <begin position="212"/>
        <end position="231"/>
    </location>
</feature>
<dbReference type="GO" id="GO:0044038">
    <property type="term" value="P:cell wall macromolecule biosynthetic process"/>
    <property type="evidence" value="ECO:0007669"/>
    <property type="project" value="TreeGrafter"/>
</dbReference>
<feature type="transmembrane region" description="Helical" evidence="8">
    <location>
        <begin position="237"/>
        <end position="258"/>
    </location>
</feature>
<dbReference type="GO" id="GO:0046872">
    <property type="term" value="F:metal ion binding"/>
    <property type="evidence" value="ECO:0007669"/>
    <property type="project" value="UniProtKB-KW"/>
</dbReference>
<evidence type="ECO:0000256" key="1">
    <source>
        <dbReference type="ARBA" id="ARBA00004651"/>
    </source>
</evidence>
<dbReference type="InterPro" id="IPR018480">
    <property type="entry name" value="PNAcMuramoyl-5peptid_Trfase_CS"/>
</dbReference>
<accession>A0A9D1L0C9</accession>
<dbReference type="PROSITE" id="PS01348">
    <property type="entry name" value="MRAY_2"/>
    <property type="match status" value="1"/>
</dbReference>
<keyword evidence="2" id="KW-1003">Cell membrane</keyword>
<proteinExistence type="predicted"/>
<dbReference type="GO" id="GO:0009103">
    <property type="term" value="P:lipopolysaccharide biosynthetic process"/>
    <property type="evidence" value="ECO:0007669"/>
    <property type="project" value="TreeGrafter"/>
</dbReference>
<feature type="transmembrane region" description="Helical" evidence="8">
    <location>
        <begin position="183"/>
        <end position="200"/>
    </location>
</feature>
<keyword evidence="4 8" id="KW-0812">Transmembrane</keyword>
<feature type="transmembrane region" description="Helical" evidence="8">
    <location>
        <begin position="290"/>
        <end position="308"/>
    </location>
</feature>
<dbReference type="Pfam" id="PF00953">
    <property type="entry name" value="Glycos_transf_4"/>
    <property type="match status" value="1"/>
</dbReference>
<feature type="transmembrane region" description="Helical" evidence="8">
    <location>
        <begin position="314"/>
        <end position="332"/>
    </location>
</feature>
<feature type="binding site" evidence="7">
    <location>
        <position position="151"/>
    </location>
    <ligand>
        <name>Mg(2+)</name>
        <dbReference type="ChEBI" id="CHEBI:18420"/>
    </ligand>
</feature>
<sequence>MSMQIFWSFLVTLGLSACFVPLVNKAGRHLGIIAEQNKRTIHKGKIARIGGMAIYLSFLIGAAIFLKADRQINAILIGSFLIFTVGFLDDIFDLSPKKKLLVELVAALVIILCGDIWIKGVSIPFLPSFSFEYISMFVTIAWIIGITNAINLIDGLDGLCAGVSTIVLIAIAMTSLVFSRTDIAAISVLLAGAICGFLCYNFHPASIFMGDCGALFIGFMISVISLLGFGYKSSAFFTLGAPIVMLAVPIMDTFLAIIRRRLRGQKFSDADREHLHHTLMFKLDLGQTRSVIILYVATTLFALSAYVYVFDKKLGLLIFLGLILIFELFIEYTGMVNTHYKPILATLNLFLKNPNLPSFSAQQRKVEIRAALKKDPESFKDANLEIEKEKLKMKKRKQKNLIVALALIAVAVIGGIAVFFATQRQSQEAPIALEEDTVNYVEGNHPTALMDEIYDQLLAANESGDKTQERELVAAYFAADFLTWSNKTDREDIGGLYLVYPDVRTEFASYALNLYYVNMNEHALTYGQEGLPEVESYAIISDETSDFIYEAKNLDSTYDITVQVTYKSKEGGMPTEDLKQEAVITVLEDGEKFYVVGVDYTNINAKTDTN</sequence>
<keyword evidence="7" id="KW-0479">Metal-binding</keyword>
<feature type="transmembrane region" description="Helical" evidence="8">
    <location>
        <begin position="130"/>
        <end position="152"/>
    </location>
</feature>
<evidence type="ECO:0000256" key="8">
    <source>
        <dbReference type="SAM" id="Phobius"/>
    </source>
</evidence>
<dbReference type="PANTHER" id="PTHR22926:SF3">
    <property type="entry name" value="UNDECAPRENYL-PHOSPHATE ALPHA-N-ACETYLGLUCOSAMINYL 1-PHOSPHATE TRANSFERASE"/>
    <property type="match status" value="1"/>
</dbReference>
<keyword evidence="3 9" id="KW-0808">Transferase</keyword>
<dbReference type="AlphaFoldDB" id="A0A9D1L0C9"/>
<feature type="transmembrane region" description="Helical" evidence="8">
    <location>
        <begin position="401"/>
        <end position="421"/>
    </location>
</feature>
<feature type="transmembrane region" description="Helical" evidence="8">
    <location>
        <begin position="6"/>
        <end position="24"/>
    </location>
</feature>
<reference evidence="9" key="1">
    <citation type="submission" date="2020-10" db="EMBL/GenBank/DDBJ databases">
        <authorList>
            <person name="Gilroy R."/>
        </authorList>
    </citation>
    <scope>NUCLEOTIDE SEQUENCE</scope>
    <source>
        <strain evidence="9">CHK195-11698</strain>
    </source>
</reference>
<name>A0A9D1L0C9_9FIRM</name>
<dbReference type="GO" id="GO:0016780">
    <property type="term" value="F:phosphotransferase activity, for other substituted phosphate groups"/>
    <property type="evidence" value="ECO:0007669"/>
    <property type="project" value="InterPro"/>
</dbReference>
<comment type="cofactor">
    <cofactor evidence="7">
        <name>Mg(2+)</name>
        <dbReference type="ChEBI" id="CHEBI:18420"/>
    </cofactor>
</comment>
<evidence type="ECO:0000313" key="10">
    <source>
        <dbReference type="Proteomes" id="UP000824175"/>
    </source>
</evidence>
<keyword evidence="5 8" id="KW-1133">Transmembrane helix</keyword>